<evidence type="ECO:0000313" key="7">
    <source>
        <dbReference type="Proteomes" id="UP000323300"/>
    </source>
</evidence>
<dbReference type="PANTHER" id="PTHR30290:SF10">
    <property type="entry name" value="PERIPLASMIC OLIGOPEPTIDE-BINDING PROTEIN-RELATED"/>
    <property type="match status" value="1"/>
</dbReference>
<name>A0A1I4B2R7_9HYPH</name>
<evidence type="ECO:0000256" key="1">
    <source>
        <dbReference type="ARBA" id="ARBA00004418"/>
    </source>
</evidence>
<dbReference type="PROSITE" id="PS51318">
    <property type="entry name" value="TAT"/>
    <property type="match status" value="1"/>
</dbReference>
<dbReference type="Proteomes" id="UP000323300">
    <property type="component" value="Unassembled WGS sequence"/>
</dbReference>
<keyword evidence="7" id="KW-1185">Reference proteome</keyword>
<evidence type="ECO:0000256" key="2">
    <source>
        <dbReference type="ARBA" id="ARBA00005695"/>
    </source>
</evidence>
<gene>
    <name evidence="6" type="ORF">SAMN04488498_109127</name>
</gene>
<evidence type="ECO:0000259" key="5">
    <source>
        <dbReference type="Pfam" id="PF00496"/>
    </source>
</evidence>
<dbReference type="GO" id="GO:0015833">
    <property type="term" value="P:peptide transport"/>
    <property type="evidence" value="ECO:0007669"/>
    <property type="project" value="TreeGrafter"/>
</dbReference>
<dbReference type="Gene3D" id="3.90.76.10">
    <property type="entry name" value="Dipeptide-binding Protein, Domain 1"/>
    <property type="match status" value="1"/>
</dbReference>
<dbReference type="RefSeq" id="WP_149761161.1">
    <property type="nucleotide sequence ID" value="NZ_BSPE01000078.1"/>
</dbReference>
<dbReference type="CDD" id="cd08503">
    <property type="entry name" value="PBP2_NikA_DppA_OppA_like_17"/>
    <property type="match status" value="1"/>
</dbReference>
<dbReference type="GO" id="GO:0030288">
    <property type="term" value="C:outer membrane-bounded periplasmic space"/>
    <property type="evidence" value="ECO:0007669"/>
    <property type="project" value="UniProtKB-ARBA"/>
</dbReference>
<evidence type="ECO:0000313" key="6">
    <source>
        <dbReference type="EMBL" id="SFK62670.1"/>
    </source>
</evidence>
<dbReference type="PIRSF" id="PIRSF002741">
    <property type="entry name" value="MppA"/>
    <property type="match status" value="1"/>
</dbReference>
<dbReference type="EMBL" id="FOSL01000009">
    <property type="protein sequence ID" value="SFK62670.1"/>
    <property type="molecule type" value="Genomic_DNA"/>
</dbReference>
<dbReference type="Gene3D" id="3.40.190.10">
    <property type="entry name" value="Periplasmic binding protein-like II"/>
    <property type="match status" value="1"/>
</dbReference>
<dbReference type="SUPFAM" id="SSF53850">
    <property type="entry name" value="Periplasmic binding protein-like II"/>
    <property type="match status" value="1"/>
</dbReference>
<sequence>MSNELDYLSHHVASGRLSRRDFLGRAAALGVSATFANTLISGAARAQGPVKGGLLKAGMVGGAATDSLDPATWASQVPYTFGRCWGEQMLEISPTGDIEPRLAEEYTASDDAKTWTFKIRKGVTFHNGKELTPQDIVATLERHADANSKSAALPFLQEFDSIKVDGGNVVITLKESNADLPYVVADYHLMIQPNGGKDDPTAGIGTGPYKMVINEPGVRHVGELQKGYWGSDLRGHADQIEIVVINDATARTGALQSGQVSMINRVEPKIVDLIKNVPGVTIRNVAGKGHYVFIAHCNTAPFDNNDLRLALKYAVDRQDMVDKILRGYGSIGNDMPVTKAYPLFAEDIEQRAFDPDKAAFHYKKSGHSGPVVLRTSDVAFPGALDAAQLYQQSAAKAGITLEVKREPGDGYWSEVWNKQPFSMSYWTGRPTQDQVYSIAYLSKAEWNDTRFQRSDFDKLILDARKELDQAKRRELYRAAGVMLRDEGGVIVPMFNDYIDATNDKVGGWVDNPNSELMGGHALTKCWVVA</sequence>
<comment type="similarity">
    <text evidence="2">Belongs to the bacterial solute-binding protein 5 family.</text>
</comment>
<protein>
    <submittedName>
        <fullName evidence="6">Peptide/nickel transport system substrate-binding protein</fullName>
    </submittedName>
</protein>
<dbReference type="InterPro" id="IPR000914">
    <property type="entry name" value="SBP_5_dom"/>
</dbReference>
<proteinExistence type="inferred from homology"/>
<dbReference type="AlphaFoldDB" id="A0A1I4B2R7"/>
<dbReference type="OrthoDB" id="9803988at2"/>
<dbReference type="InterPro" id="IPR039424">
    <property type="entry name" value="SBP_5"/>
</dbReference>
<dbReference type="GO" id="GO:0043190">
    <property type="term" value="C:ATP-binding cassette (ABC) transporter complex"/>
    <property type="evidence" value="ECO:0007669"/>
    <property type="project" value="InterPro"/>
</dbReference>
<dbReference type="InterPro" id="IPR019546">
    <property type="entry name" value="TAT_signal_bac_arc"/>
</dbReference>
<evidence type="ECO:0000256" key="3">
    <source>
        <dbReference type="ARBA" id="ARBA00022448"/>
    </source>
</evidence>
<dbReference type="Gene3D" id="3.10.105.10">
    <property type="entry name" value="Dipeptide-binding Protein, Domain 3"/>
    <property type="match status" value="1"/>
</dbReference>
<dbReference type="InterPro" id="IPR006311">
    <property type="entry name" value="TAT_signal"/>
</dbReference>
<dbReference type="InterPro" id="IPR030678">
    <property type="entry name" value="Peptide/Ni-bd"/>
</dbReference>
<keyword evidence="4" id="KW-0732">Signal</keyword>
<feature type="domain" description="Solute-binding protein family 5" evidence="5">
    <location>
        <begin position="98"/>
        <end position="447"/>
    </location>
</feature>
<evidence type="ECO:0000256" key="4">
    <source>
        <dbReference type="ARBA" id="ARBA00022729"/>
    </source>
</evidence>
<accession>A0A1I4B2R7</accession>
<comment type="subcellular location">
    <subcellularLocation>
        <location evidence="1">Periplasm</location>
    </subcellularLocation>
</comment>
<keyword evidence="3" id="KW-0813">Transport</keyword>
<dbReference type="GO" id="GO:1904680">
    <property type="term" value="F:peptide transmembrane transporter activity"/>
    <property type="evidence" value="ECO:0007669"/>
    <property type="project" value="TreeGrafter"/>
</dbReference>
<dbReference type="NCBIfam" id="TIGR01409">
    <property type="entry name" value="TAT_signal_seq"/>
    <property type="match status" value="1"/>
</dbReference>
<organism evidence="6 7">
    <name type="scientific">Neomesorhizobium albiziae</name>
    <dbReference type="NCBI Taxonomy" id="335020"/>
    <lineage>
        <taxon>Bacteria</taxon>
        <taxon>Pseudomonadati</taxon>
        <taxon>Pseudomonadota</taxon>
        <taxon>Alphaproteobacteria</taxon>
        <taxon>Hyphomicrobiales</taxon>
        <taxon>Phyllobacteriaceae</taxon>
        <taxon>Neomesorhizobium</taxon>
    </lineage>
</organism>
<dbReference type="Pfam" id="PF00496">
    <property type="entry name" value="SBP_bac_5"/>
    <property type="match status" value="1"/>
</dbReference>
<reference evidence="6 7" key="1">
    <citation type="submission" date="2016-10" db="EMBL/GenBank/DDBJ databases">
        <authorList>
            <person name="Varghese N."/>
            <person name="Submissions S."/>
        </authorList>
    </citation>
    <scope>NUCLEOTIDE SEQUENCE [LARGE SCALE GENOMIC DNA]</scope>
    <source>
        <strain evidence="6 7">DSM 21822</strain>
    </source>
</reference>
<dbReference type="PANTHER" id="PTHR30290">
    <property type="entry name" value="PERIPLASMIC BINDING COMPONENT OF ABC TRANSPORTER"/>
    <property type="match status" value="1"/>
</dbReference>